<gene>
    <name evidence="2" type="ORF">SAMN05444336_101586</name>
</gene>
<proteinExistence type="predicted"/>
<dbReference type="OrthoDB" id="3295600at2"/>
<evidence type="ECO:0000256" key="1">
    <source>
        <dbReference type="SAM" id="MobiDB-lite"/>
    </source>
</evidence>
<dbReference type="STRING" id="356660.SAMN05444336_101586"/>
<sequence length="359" mass="38769">MPPDTALPGPRGAAPPLASGFDPRCGSRSSTSSRAGSSDGSPRLRAPGLAARRAARRAVAAAGLAGLALLAGCADTTDARYARTLANYQAAGLMRTDIDPPDAPFGDADLIRDFERIAFHMEFESATSLVSRATAVELVKWRGPIRWKVTGDGVREQDLEAYRDLTARISRLTGLEFQEVGADPDIFILIASGRVRDQFVAQMLRNGGGGRISLIEEWARNDVFPCVGQVGRSKIDGRWKNQATIAIKDELRGVLRLSCIHEELVQTLGLLNDDPDARPSIFNDDQEFALLTRHDEYLLRILYDPRLRAGMTAEEGMPIVREIVAEIGPGPSPAPRATLAPPTPATIRTPTLTQVAPAD</sequence>
<dbReference type="EMBL" id="FNMZ01000001">
    <property type="protein sequence ID" value="SDW28080.1"/>
    <property type="molecule type" value="Genomic_DNA"/>
</dbReference>
<evidence type="ECO:0000313" key="3">
    <source>
        <dbReference type="Proteomes" id="UP000199118"/>
    </source>
</evidence>
<dbReference type="InterPro" id="IPR021323">
    <property type="entry name" value="DUF2927"/>
</dbReference>
<protein>
    <recommendedName>
        <fullName evidence="4">DUF2927 domain-containing protein</fullName>
    </recommendedName>
</protein>
<name>A0A1H2S976_9RHOB</name>
<feature type="compositionally biased region" description="Low complexity" evidence="1">
    <location>
        <begin position="335"/>
        <end position="353"/>
    </location>
</feature>
<dbReference type="Pfam" id="PF11150">
    <property type="entry name" value="DUF2927"/>
    <property type="match status" value="1"/>
</dbReference>
<feature type="region of interest" description="Disordered" evidence="1">
    <location>
        <begin position="330"/>
        <end position="359"/>
    </location>
</feature>
<dbReference type="AlphaFoldDB" id="A0A1H2S976"/>
<dbReference type="RefSeq" id="WP_092679616.1">
    <property type="nucleotide sequence ID" value="NZ_FNMZ01000001.1"/>
</dbReference>
<evidence type="ECO:0000313" key="2">
    <source>
        <dbReference type="EMBL" id="SDW28080.1"/>
    </source>
</evidence>
<evidence type="ECO:0008006" key="4">
    <source>
        <dbReference type="Google" id="ProtNLM"/>
    </source>
</evidence>
<organism evidence="2 3">
    <name type="scientific">Albimonas donghaensis</name>
    <dbReference type="NCBI Taxonomy" id="356660"/>
    <lineage>
        <taxon>Bacteria</taxon>
        <taxon>Pseudomonadati</taxon>
        <taxon>Pseudomonadota</taxon>
        <taxon>Alphaproteobacteria</taxon>
        <taxon>Rhodobacterales</taxon>
        <taxon>Paracoccaceae</taxon>
        <taxon>Albimonas</taxon>
    </lineage>
</organism>
<keyword evidence="3" id="KW-1185">Reference proteome</keyword>
<dbReference type="Proteomes" id="UP000199118">
    <property type="component" value="Unassembled WGS sequence"/>
</dbReference>
<feature type="region of interest" description="Disordered" evidence="1">
    <location>
        <begin position="1"/>
        <end position="48"/>
    </location>
</feature>
<reference evidence="2 3" key="1">
    <citation type="submission" date="2016-10" db="EMBL/GenBank/DDBJ databases">
        <authorList>
            <person name="de Groot N.N."/>
        </authorList>
    </citation>
    <scope>NUCLEOTIDE SEQUENCE [LARGE SCALE GENOMIC DNA]</scope>
    <source>
        <strain evidence="2 3">DSM 17890</strain>
    </source>
</reference>
<accession>A0A1H2S976</accession>